<name>A0AA39W923_ACESA</name>
<protein>
    <submittedName>
        <fullName evidence="2">Uncharacterized protein</fullName>
    </submittedName>
</protein>
<organism evidence="2 3">
    <name type="scientific">Acer saccharum</name>
    <name type="common">Sugar maple</name>
    <dbReference type="NCBI Taxonomy" id="4024"/>
    <lineage>
        <taxon>Eukaryota</taxon>
        <taxon>Viridiplantae</taxon>
        <taxon>Streptophyta</taxon>
        <taxon>Embryophyta</taxon>
        <taxon>Tracheophyta</taxon>
        <taxon>Spermatophyta</taxon>
        <taxon>Magnoliopsida</taxon>
        <taxon>eudicotyledons</taxon>
        <taxon>Gunneridae</taxon>
        <taxon>Pentapetalae</taxon>
        <taxon>rosids</taxon>
        <taxon>malvids</taxon>
        <taxon>Sapindales</taxon>
        <taxon>Sapindaceae</taxon>
        <taxon>Hippocastanoideae</taxon>
        <taxon>Acereae</taxon>
        <taxon>Acer</taxon>
    </lineage>
</organism>
<feature type="compositionally biased region" description="Low complexity" evidence="1">
    <location>
        <begin position="61"/>
        <end position="70"/>
    </location>
</feature>
<evidence type="ECO:0000256" key="1">
    <source>
        <dbReference type="SAM" id="MobiDB-lite"/>
    </source>
</evidence>
<evidence type="ECO:0000313" key="2">
    <source>
        <dbReference type="EMBL" id="KAK0607615.1"/>
    </source>
</evidence>
<reference evidence="2" key="2">
    <citation type="submission" date="2023-06" db="EMBL/GenBank/DDBJ databases">
        <authorList>
            <person name="Swenson N.G."/>
            <person name="Wegrzyn J.L."/>
            <person name="Mcevoy S.L."/>
        </authorList>
    </citation>
    <scope>NUCLEOTIDE SEQUENCE</scope>
    <source>
        <strain evidence="2">NS2018</strain>
        <tissue evidence="2">Leaf</tissue>
    </source>
</reference>
<comment type="caution">
    <text evidence="2">The sequence shown here is derived from an EMBL/GenBank/DDBJ whole genome shotgun (WGS) entry which is preliminary data.</text>
</comment>
<dbReference type="Proteomes" id="UP001168877">
    <property type="component" value="Unassembled WGS sequence"/>
</dbReference>
<accession>A0AA39W923</accession>
<feature type="region of interest" description="Disordered" evidence="1">
    <location>
        <begin position="61"/>
        <end position="84"/>
    </location>
</feature>
<gene>
    <name evidence="2" type="ORF">LWI29_017463</name>
</gene>
<reference evidence="2" key="1">
    <citation type="journal article" date="2022" name="Plant J.">
        <title>Strategies of tolerance reflected in two North American maple genomes.</title>
        <authorList>
            <person name="McEvoy S.L."/>
            <person name="Sezen U.U."/>
            <person name="Trouern-Trend A."/>
            <person name="McMahon S.M."/>
            <person name="Schaberg P.G."/>
            <person name="Yang J."/>
            <person name="Wegrzyn J.L."/>
            <person name="Swenson N.G."/>
        </authorList>
    </citation>
    <scope>NUCLEOTIDE SEQUENCE</scope>
    <source>
        <strain evidence="2">NS2018</strain>
    </source>
</reference>
<sequence length="125" mass="14437">MMPWTMDHGPLSSVLCPHQVYHIHTLNIVRTRTMARTIRKRKTTGVRIEFQYARQSSSSSLWSWPWSHSSSSRHSKNGRMNSEGSGDTKYWYSLHVHPWQRRPLLNPPPPEALLLTARGGGFSKQ</sequence>
<keyword evidence="3" id="KW-1185">Reference proteome</keyword>
<evidence type="ECO:0000313" key="3">
    <source>
        <dbReference type="Proteomes" id="UP001168877"/>
    </source>
</evidence>
<dbReference type="AlphaFoldDB" id="A0AA39W923"/>
<proteinExistence type="predicted"/>
<dbReference type="EMBL" id="JAUESC010000001">
    <property type="protein sequence ID" value="KAK0607615.1"/>
    <property type="molecule type" value="Genomic_DNA"/>
</dbReference>